<comment type="subcellular location">
    <subcellularLocation>
        <location evidence="7">Cytoplasm</location>
    </subcellularLocation>
</comment>
<dbReference type="AlphaFoldDB" id="D1B9S1"/>
<feature type="binding site" evidence="7 8">
    <location>
        <position position="89"/>
    </location>
    <ligand>
        <name>S-adenosyl-L-methionine</name>
        <dbReference type="ChEBI" id="CHEBI:59789"/>
    </ligand>
</feature>
<evidence type="ECO:0000256" key="6">
    <source>
        <dbReference type="ARBA" id="ARBA00022884"/>
    </source>
</evidence>
<comment type="function">
    <text evidence="7">Specifically dimethylates two adjacent adenosines (A1518 and A1519) in the loop of a conserved hairpin near the 3'-end of 16S rRNA in the 30S particle. May play a critical role in biogenesis of 30S subunits.</text>
</comment>
<keyword evidence="5 7" id="KW-0949">S-adenosyl-L-methionine</keyword>
<dbReference type="InterPro" id="IPR029063">
    <property type="entry name" value="SAM-dependent_MTases_sf"/>
</dbReference>
<evidence type="ECO:0000313" key="11">
    <source>
        <dbReference type="Proteomes" id="UP000002030"/>
    </source>
</evidence>
<comment type="catalytic activity">
    <reaction evidence="7">
        <text>adenosine(1518)/adenosine(1519) in 16S rRNA + 4 S-adenosyl-L-methionine = N(6)-dimethyladenosine(1518)/N(6)-dimethyladenosine(1519) in 16S rRNA + 4 S-adenosyl-L-homocysteine + 4 H(+)</text>
        <dbReference type="Rhea" id="RHEA:19609"/>
        <dbReference type="Rhea" id="RHEA-COMP:10232"/>
        <dbReference type="Rhea" id="RHEA-COMP:10233"/>
        <dbReference type="ChEBI" id="CHEBI:15378"/>
        <dbReference type="ChEBI" id="CHEBI:57856"/>
        <dbReference type="ChEBI" id="CHEBI:59789"/>
        <dbReference type="ChEBI" id="CHEBI:74411"/>
        <dbReference type="ChEBI" id="CHEBI:74493"/>
        <dbReference type="EC" id="2.1.1.182"/>
    </reaction>
</comment>
<feature type="binding site" evidence="7 8">
    <location>
        <position position="15"/>
    </location>
    <ligand>
        <name>S-adenosyl-L-methionine</name>
        <dbReference type="ChEBI" id="CHEBI:59789"/>
    </ligand>
</feature>
<sequence>MPSERFVHNTDIGQNFLINRGIAERIVDAAQISPQDIVLEIGPGKGVLTRQILATPCKALVAVELDRRLEEFLSPIAQQDPRLSLIWGDALRLDLSRDIPFHPTKVVANLPYHITTPIVWKLLEELAPLGLVRMVLMVQREAAMRMLQGAKGKDRSPLGVTLEAMGWVSKAISVPPGAFRPIPKVNSSVIRIDIDKNRELPTDPRWRRMLKASFSQRRKNLLNNWQAAGIPREEGERRIEALGLMANARAEELTLDQWLTLARGYEW</sequence>
<dbReference type="Pfam" id="PF00398">
    <property type="entry name" value="RrnaAD"/>
    <property type="match status" value="1"/>
</dbReference>
<dbReference type="eggNOG" id="COG0030">
    <property type="taxonomic scope" value="Bacteria"/>
</dbReference>
<feature type="binding site" evidence="7 8">
    <location>
        <position position="42"/>
    </location>
    <ligand>
        <name>S-adenosyl-L-methionine</name>
        <dbReference type="ChEBI" id="CHEBI:59789"/>
    </ligand>
</feature>
<name>D1B9S1_THEAS</name>
<evidence type="ECO:0000256" key="5">
    <source>
        <dbReference type="ARBA" id="ARBA00022691"/>
    </source>
</evidence>
<gene>
    <name evidence="7" type="primary">rsmA</name>
    <name evidence="7" type="synonym">ksgA</name>
    <name evidence="10" type="ordered locus">Taci_0791</name>
</gene>
<dbReference type="InterPro" id="IPR001737">
    <property type="entry name" value="KsgA/Erm"/>
</dbReference>
<evidence type="ECO:0000256" key="1">
    <source>
        <dbReference type="ARBA" id="ARBA00022490"/>
    </source>
</evidence>
<feature type="domain" description="Ribosomal RNA adenine methylase transferase N-terminal" evidence="9">
    <location>
        <begin position="22"/>
        <end position="196"/>
    </location>
</feature>
<dbReference type="Gene3D" id="1.10.8.100">
    <property type="entry name" value="Ribosomal RNA adenine dimethylase-like, domain 2"/>
    <property type="match status" value="1"/>
</dbReference>
<dbReference type="HOGENOM" id="CLU_041220_0_0_0"/>
<dbReference type="HAMAP" id="MF_00607">
    <property type="entry name" value="16SrRNA_methyltr_A"/>
    <property type="match status" value="1"/>
</dbReference>
<keyword evidence="4 7" id="KW-0808">Transferase</keyword>
<evidence type="ECO:0000256" key="4">
    <source>
        <dbReference type="ARBA" id="ARBA00022679"/>
    </source>
</evidence>
<dbReference type="InterPro" id="IPR020596">
    <property type="entry name" value="rRNA_Ade_Mease_Trfase_CS"/>
</dbReference>
<feature type="binding site" evidence="7 8">
    <location>
        <position position="109"/>
    </location>
    <ligand>
        <name>S-adenosyl-L-methionine</name>
        <dbReference type="ChEBI" id="CHEBI:59789"/>
    </ligand>
</feature>
<evidence type="ECO:0000256" key="7">
    <source>
        <dbReference type="HAMAP-Rule" id="MF_00607"/>
    </source>
</evidence>
<dbReference type="Gene3D" id="3.40.50.150">
    <property type="entry name" value="Vaccinia Virus protein VP39"/>
    <property type="match status" value="1"/>
</dbReference>
<dbReference type="GO" id="GO:0003723">
    <property type="term" value="F:RNA binding"/>
    <property type="evidence" value="ECO:0007669"/>
    <property type="project" value="UniProtKB-UniRule"/>
</dbReference>
<feature type="binding site" evidence="7 8">
    <location>
        <position position="64"/>
    </location>
    <ligand>
        <name>S-adenosyl-L-methionine</name>
        <dbReference type="ChEBI" id="CHEBI:59789"/>
    </ligand>
</feature>
<dbReference type="PANTHER" id="PTHR11727:SF7">
    <property type="entry name" value="DIMETHYLADENOSINE TRANSFERASE-RELATED"/>
    <property type="match status" value="1"/>
</dbReference>
<keyword evidence="11" id="KW-1185">Reference proteome</keyword>
<keyword evidence="1 7" id="KW-0963">Cytoplasm</keyword>
<dbReference type="EMBL" id="CP001818">
    <property type="protein sequence ID" value="ACZ19024.1"/>
    <property type="molecule type" value="Genomic_DNA"/>
</dbReference>
<keyword evidence="6 7" id="KW-0694">RNA-binding</keyword>
<keyword evidence="2 7" id="KW-0698">rRNA processing</keyword>
<evidence type="ECO:0000256" key="8">
    <source>
        <dbReference type="PROSITE-ProRule" id="PRU01026"/>
    </source>
</evidence>
<evidence type="ECO:0000256" key="2">
    <source>
        <dbReference type="ARBA" id="ARBA00022552"/>
    </source>
</evidence>
<feature type="binding site" evidence="7 8">
    <location>
        <position position="17"/>
    </location>
    <ligand>
        <name>S-adenosyl-L-methionine</name>
        <dbReference type="ChEBI" id="CHEBI:59789"/>
    </ligand>
</feature>
<accession>D1B9S1</accession>
<dbReference type="SUPFAM" id="SSF53335">
    <property type="entry name" value="S-adenosyl-L-methionine-dependent methyltransferases"/>
    <property type="match status" value="1"/>
</dbReference>
<keyword evidence="3 7" id="KW-0489">Methyltransferase</keyword>
<dbReference type="InterPro" id="IPR020598">
    <property type="entry name" value="rRNA_Ade_methylase_Trfase_N"/>
</dbReference>
<evidence type="ECO:0000313" key="10">
    <source>
        <dbReference type="EMBL" id="ACZ19024.1"/>
    </source>
</evidence>
<dbReference type="PROSITE" id="PS51689">
    <property type="entry name" value="SAM_RNA_A_N6_MT"/>
    <property type="match status" value="1"/>
</dbReference>
<reference evidence="10 11" key="1">
    <citation type="journal article" date="2009" name="Stand. Genomic Sci.">
        <title>Complete genome sequence of Thermanaerovibrio acidaminovorans type strain (Su883).</title>
        <authorList>
            <person name="Chovatia M."/>
            <person name="Sikorski J."/>
            <person name="Schroder M."/>
            <person name="Lapidus A."/>
            <person name="Nolan M."/>
            <person name="Tice H."/>
            <person name="Glavina Del Rio T."/>
            <person name="Copeland A."/>
            <person name="Cheng J.F."/>
            <person name="Lucas S."/>
            <person name="Chen F."/>
            <person name="Bruce D."/>
            <person name="Goodwin L."/>
            <person name="Pitluck S."/>
            <person name="Ivanova N."/>
            <person name="Mavromatis K."/>
            <person name="Ovchinnikova G."/>
            <person name="Pati A."/>
            <person name="Chen A."/>
            <person name="Palaniappan K."/>
            <person name="Land M."/>
            <person name="Hauser L."/>
            <person name="Chang Y.J."/>
            <person name="Jeffries C.D."/>
            <person name="Chain P."/>
            <person name="Saunders E."/>
            <person name="Detter J.C."/>
            <person name="Brettin T."/>
            <person name="Rohde M."/>
            <person name="Goker M."/>
            <person name="Spring S."/>
            <person name="Bristow J."/>
            <person name="Markowitz V."/>
            <person name="Hugenholtz P."/>
            <person name="Kyrpides N.C."/>
            <person name="Klenk H.P."/>
            <person name="Eisen J.A."/>
        </authorList>
    </citation>
    <scope>NUCLEOTIDE SEQUENCE [LARGE SCALE GENOMIC DNA]</scope>
    <source>
        <strain evidence="11">ATCC 49978 / DSM 6589 / Su883</strain>
    </source>
</reference>
<evidence type="ECO:0000256" key="3">
    <source>
        <dbReference type="ARBA" id="ARBA00022603"/>
    </source>
</evidence>
<dbReference type="GO" id="GO:0052908">
    <property type="term" value="F:16S rRNA (adenine(1518)-N(6)/adenine(1519)-N(6))-dimethyltransferase activity"/>
    <property type="evidence" value="ECO:0007669"/>
    <property type="project" value="UniProtKB-EC"/>
</dbReference>
<evidence type="ECO:0000259" key="9">
    <source>
        <dbReference type="SMART" id="SM00650"/>
    </source>
</evidence>
<protein>
    <recommendedName>
        <fullName evidence="7">Ribosomal RNA small subunit methyltransferase A</fullName>
        <ecNumber evidence="7">2.1.1.182</ecNumber>
    </recommendedName>
    <alternativeName>
        <fullName evidence="7">16S rRNA (adenine(1518)-N(6)/adenine(1519)-N(6))-dimethyltransferase</fullName>
    </alternativeName>
    <alternativeName>
        <fullName evidence="7">16S rRNA dimethyladenosine transferase</fullName>
    </alternativeName>
    <alternativeName>
        <fullName evidence="7">16S rRNA dimethylase</fullName>
    </alternativeName>
    <alternativeName>
        <fullName evidence="7">S-adenosylmethionine-6-N', N'-adenosyl(rRNA) dimethyltransferase</fullName>
    </alternativeName>
</protein>
<dbReference type="KEGG" id="tai:Taci_0791"/>
<dbReference type="Proteomes" id="UP000002030">
    <property type="component" value="Chromosome"/>
</dbReference>
<dbReference type="InterPro" id="IPR011530">
    <property type="entry name" value="rRNA_adenine_dimethylase"/>
</dbReference>
<dbReference type="PATRIC" id="fig|525903.6.peg.792"/>
<dbReference type="SMART" id="SM00650">
    <property type="entry name" value="rADc"/>
    <property type="match status" value="1"/>
</dbReference>
<dbReference type="EC" id="2.1.1.182" evidence="7"/>
<dbReference type="PROSITE" id="PS01131">
    <property type="entry name" value="RRNA_A_DIMETH"/>
    <property type="match status" value="1"/>
</dbReference>
<proteinExistence type="inferred from homology"/>
<dbReference type="STRING" id="525903.Taci_0791"/>
<dbReference type="PANTHER" id="PTHR11727">
    <property type="entry name" value="DIMETHYLADENOSINE TRANSFERASE"/>
    <property type="match status" value="1"/>
</dbReference>
<dbReference type="CDD" id="cd02440">
    <property type="entry name" value="AdoMet_MTases"/>
    <property type="match status" value="1"/>
</dbReference>
<dbReference type="OrthoDB" id="9814755at2"/>
<organism evidence="10 11">
    <name type="scientific">Thermanaerovibrio acidaminovorans (strain ATCC 49978 / DSM 6589 / Su883)</name>
    <name type="common">Selenomonas acidaminovorans</name>
    <dbReference type="NCBI Taxonomy" id="525903"/>
    <lineage>
        <taxon>Bacteria</taxon>
        <taxon>Thermotogati</taxon>
        <taxon>Synergistota</taxon>
        <taxon>Synergistia</taxon>
        <taxon>Synergistales</taxon>
        <taxon>Synergistaceae</taxon>
        <taxon>Thermanaerovibrio</taxon>
    </lineage>
</organism>
<dbReference type="NCBIfam" id="TIGR00755">
    <property type="entry name" value="ksgA"/>
    <property type="match status" value="1"/>
</dbReference>
<dbReference type="EnsemblBacteria" id="ACZ19024">
    <property type="protein sequence ID" value="ACZ19024"/>
    <property type="gene ID" value="Taci_0791"/>
</dbReference>
<dbReference type="RefSeq" id="WP_012869539.1">
    <property type="nucleotide sequence ID" value="NC_013522.1"/>
</dbReference>
<comment type="similarity">
    <text evidence="7">Belongs to the class I-like SAM-binding methyltransferase superfamily. rRNA adenine N(6)-methyltransferase family. RsmA subfamily.</text>
</comment>
<dbReference type="InterPro" id="IPR023165">
    <property type="entry name" value="rRNA_Ade_diMease-like_C"/>
</dbReference>
<dbReference type="GO" id="GO:0005829">
    <property type="term" value="C:cytosol"/>
    <property type="evidence" value="ECO:0007669"/>
    <property type="project" value="TreeGrafter"/>
</dbReference>